<keyword evidence="2" id="KW-1185">Reference proteome</keyword>
<name>A0ABX2EXF2_9PSEU</name>
<protein>
    <submittedName>
        <fullName evidence="1">Polyketide cyclase / dehydrase and lipid transport</fullName>
    </submittedName>
</protein>
<dbReference type="InterPro" id="IPR019587">
    <property type="entry name" value="Polyketide_cyclase/dehydratase"/>
</dbReference>
<dbReference type="SUPFAM" id="SSF55961">
    <property type="entry name" value="Bet v1-like"/>
    <property type="match status" value="1"/>
</dbReference>
<dbReference type="RefSeq" id="WP_173124774.1">
    <property type="nucleotide sequence ID" value="NZ_CBCSGW010000006.1"/>
</dbReference>
<evidence type="ECO:0000313" key="1">
    <source>
        <dbReference type="EMBL" id="NRN63682.1"/>
    </source>
</evidence>
<accession>A0ABX2EXF2</accession>
<sequence length="144" mass="16406">MAKQELEVTAHSTAEPSTVYALLRDGSTWPVWSGIERFVLERPGSPEPESVGAIRNFHRGRYKMRERIAELVPDKRFSYTLLSGLALKDYRADVDLTPAGDGTDIRWHTSFRPKVPGMGWIYRRALLKYTEEFANSLAEYAGKQ</sequence>
<proteinExistence type="predicted"/>
<organism evidence="1 2">
    <name type="scientific">Kibdelosporangium persicum</name>
    <dbReference type="NCBI Taxonomy" id="2698649"/>
    <lineage>
        <taxon>Bacteria</taxon>
        <taxon>Bacillati</taxon>
        <taxon>Actinomycetota</taxon>
        <taxon>Actinomycetes</taxon>
        <taxon>Pseudonocardiales</taxon>
        <taxon>Pseudonocardiaceae</taxon>
        <taxon>Kibdelosporangium</taxon>
    </lineage>
</organism>
<dbReference type="CDD" id="cd07821">
    <property type="entry name" value="PYR_PYL_RCAR_like"/>
    <property type="match status" value="1"/>
</dbReference>
<dbReference type="Proteomes" id="UP000763557">
    <property type="component" value="Unassembled WGS sequence"/>
</dbReference>
<reference evidence="1 2" key="1">
    <citation type="submission" date="2020-01" db="EMBL/GenBank/DDBJ databases">
        <title>Kibdelosporangium persica a novel Actinomycetes from a hot desert in Iran.</title>
        <authorList>
            <person name="Safaei N."/>
            <person name="Zaburannyi N."/>
            <person name="Mueller R."/>
            <person name="Wink J."/>
        </authorList>
    </citation>
    <scope>NUCLEOTIDE SEQUENCE [LARGE SCALE GENOMIC DNA]</scope>
    <source>
        <strain evidence="1 2">4NS15</strain>
    </source>
</reference>
<dbReference type="EMBL" id="JAAATY010000002">
    <property type="protein sequence ID" value="NRN63682.1"/>
    <property type="molecule type" value="Genomic_DNA"/>
</dbReference>
<dbReference type="InterPro" id="IPR023393">
    <property type="entry name" value="START-like_dom_sf"/>
</dbReference>
<gene>
    <name evidence="1" type="ORF">GC106_8830</name>
</gene>
<dbReference type="Gene3D" id="3.30.530.20">
    <property type="match status" value="1"/>
</dbReference>
<comment type="caution">
    <text evidence="1">The sequence shown here is derived from an EMBL/GenBank/DDBJ whole genome shotgun (WGS) entry which is preliminary data.</text>
</comment>
<evidence type="ECO:0000313" key="2">
    <source>
        <dbReference type="Proteomes" id="UP000763557"/>
    </source>
</evidence>
<dbReference type="Pfam" id="PF10604">
    <property type="entry name" value="Polyketide_cyc2"/>
    <property type="match status" value="1"/>
</dbReference>